<evidence type="ECO:0000256" key="1">
    <source>
        <dbReference type="ARBA" id="ARBA00006298"/>
    </source>
</evidence>
<dbReference type="GO" id="GO:0031416">
    <property type="term" value="C:NatB complex"/>
    <property type="evidence" value="ECO:0007669"/>
    <property type="project" value="TreeGrafter"/>
</dbReference>
<comment type="caution">
    <text evidence="4">The sequence shown here is derived from an EMBL/GenBank/DDBJ whole genome shotgun (WGS) entry which is preliminary data.</text>
</comment>
<evidence type="ECO:0000313" key="4">
    <source>
        <dbReference type="EMBL" id="KAK8379962.1"/>
    </source>
</evidence>
<accession>A0AAW0SYH3</accession>
<organism evidence="4 5">
    <name type="scientific">Scylla paramamosain</name>
    <name type="common">Mud crab</name>
    <dbReference type="NCBI Taxonomy" id="85552"/>
    <lineage>
        <taxon>Eukaryota</taxon>
        <taxon>Metazoa</taxon>
        <taxon>Ecdysozoa</taxon>
        <taxon>Arthropoda</taxon>
        <taxon>Crustacea</taxon>
        <taxon>Multicrustacea</taxon>
        <taxon>Malacostraca</taxon>
        <taxon>Eumalacostraca</taxon>
        <taxon>Eucarida</taxon>
        <taxon>Decapoda</taxon>
        <taxon>Pleocyemata</taxon>
        <taxon>Brachyura</taxon>
        <taxon>Eubrachyura</taxon>
        <taxon>Portunoidea</taxon>
        <taxon>Portunidae</taxon>
        <taxon>Portuninae</taxon>
        <taxon>Scylla</taxon>
    </lineage>
</organism>
<comment type="similarity">
    <text evidence="1">Belongs to the MDM20/NAA25 family.</text>
</comment>
<dbReference type="PANTHER" id="PTHR22767">
    <property type="entry name" value="N-TERMINAL ACETYLTRANSFERASE-RELATED"/>
    <property type="match status" value="1"/>
</dbReference>
<gene>
    <name evidence="4" type="ORF">O3P69_019779</name>
</gene>
<dbReference type="InterPro" id="IPR019183">
    <property type="entry name" value="NAA25_NatB_aux_su"/>
</dbReference>
<protein>
    <submittedName>
        <fullName evidence="4">Uncharacterized protein</fullName>
    </submittedName>
</protein>
<evidence type="ECO:0000313" key="5">
    <source>
        <dbReference type="Proteomes" id="UP001487740"/>
    </source>
</evidence>
<dbReference type="Pfam" id="PF09797">
    <property type="entry name" value="NatB_MDM20"/>
    <property type="match status" value="1"/>
</dbReference>
<feature type="compositionally biased region" description="Basic and acidic residues" evidence="3">
    <location>
        <begin position="604"/>
        <end position="625"/>
    </location>
</feature>
<reference evidence="4 5" key="1">
    <citation type="submission" date="2023-03" db="EMBL/GenBank/DDBJ databases">
        <title>High-quality genome of Scylla paramamosain provides insights in environmental adaptation.</title>
        <authorList>
            <person name="Zhang L."/>
        </authorList>
    </citation>
    <scope>NUCLEOTIDE SEQUENCE [LARGE SCALE GENOMIC DNA]</scope>
    <source>
        <strain evidence="4">LZ_2023a</strain>
        <tissue evidence="4">Muscle</tissue>
    </source>
</reference>
<evidence type="ECO:0000256" key="3">
    <source>
        <dbReference type="SAM" id="MobiDB-lite"/>
    </source>
</evidence>
<dbReference type="PANTHER" id="PTHR22767:SF3">
    <property type="entry name" value="N-ALPHA-ACETYLTRANSFERASE 25, NATB AUXILIARY SUBUNIT"/>
    <property type="match status" value="1"/>
</dbReference>
<dbReference type="EMBL" id="JARAKH010000043">
    <property type="protein sequence ID" value="KAK8379962.1"/>
    <property type="molecule type" value="Genomic_DNA"/>
</dbReference>
<feature type="compositionally biased region" description="Gly residues" evidence="3">
    <location>
        <begin position="482"/>
        <end position="493"/>
    </location>
</feature>
<name>A0AAW0SYH3_SCYPA</name>
<feature type="compositionally biased region" description="Basic and acidic residues" evidence="3">
    <location>
        <begin position="572"/>
        <end position="595"/>
    </location>
</feature>
<evidence type="ECO:0000256" key="2">
    <source>
        <dbReference type="ARBA" id="ARBA00022803"/>
    </source>
</evidence>
<sequence length="625" mass="67060">MLGATGAAQGVYERCDTKHIQLDTLGHVLALQALDSASYTTAAAIFSATLKFFMANYKDTSDPLIASYKYGSLTRIPEFVEFRETLSNSLHFATVTAEQMLLDLTTNVSSHTQLVEALQHMDISPATDRTDWGHLTDNRDLKVMNSWEPPHRRLKEEDIAASVAADTALLRLRNLTLRLVGAACTLCPPAPPNNSVAAANKENSECVNGEGGGGGGDSDIFNKLTAKLQEEYQSVYTTYANTKPLQLPLQGPDPPRLYLFVTGSYLSLITRHAQVLQRVYRYTLDPAGTDTWSSETLKETREETENILDRHHQHVTALQTTPLQIDPGINTPALARLHHLAQAVGVAAILLGCCVALLRPIKLQAAKRGKKRKEAVVMPEVIPQLSSYLSSFTSHLQRLEKALVAKHKQTNSAAAQETTAKISASLASLGGQERAGGGCLKAEEGQKGTLKATTGSEVLEKAGGGCLKAEEGQKGTLKATTGLGGQERAGGGCLKAEEGQKGTSKAATGSEVLEEDQIPCQKTQDRQHATTRTSTPLPGKKGPEDSRAPYGKTQGDQGAEIRASAPLPGLEGLEKVCGKETPREARDAAHRDQEGLKSCWREGGVSHHSDTTGEGRALSDSHHVS</sequence>
<proteinExistence type="inferred from homology"/>
<feature type="region of interest" description="Disordered" evidence="3">
    <location>
        <begin position="478"/>
        <end position="625"/>
    </location>
</feature>
<dbReference type="AlphaFoldDB" id="A0AAW0SYH3"/>
<dbReference type="Proteomes" id="UP001487740">
    <property type="component" value="Unassembled WGS sequence"/>
</dbReference>
<keyword evidence="5" id="KW-1185">Reference proteome</keyword>
<keyword evidence="2" id="KW-0802">TPR repeat</keyword>